<keyword evidence="3" id="KW-1185">Reference proteome</keyword>
<reference evidence="2 3" key="1">
    <citation type="journal article" date="2019" name="Int. J. Syst. Evol. Microbiol.">
        <title>The Global Catalogue of Microorganisms (GCM) 10K type strain sequencing project: providing services to taxonomists for standard genome sequencing and annotation.</title>
        <authorList>
            <consortium name="The Broad Institute Genomics Platform"/>
            <consortium name="The Broad Institute Genome Sequencing Center for Infectious Disease"/>
            <person name="Wu L."/>
            <person name="Ma J."/>
        </authorList>
    </citation>
    <scope>NUCLEOTIDE SEQUENCE [LARGE SCALE GENOMIC DNA]</scope>
    <source>
        <strain evidence="2 3">JCM 14546</strain>
    </source>
</reference>
<feature type="compositionally biased region" description="Basic and acidic residues" evidence="1">
    <location>
        <begin position="1"/>
        <end position="18"/>
    </location>
</feature>
<feature type="compositionally biased region" description="Basic and acidic residues" evidence="1">
    <location>
        <begin position="43"/>
        <end position="52"/>
    </location>
</feature>
<proteinExistence type="predicted"/>
<feature type="region of interest" description="Disordered" evidence="1">
    <location>
        <begin position="116"/>
        <end position="138"/>
    </location>
</feature>
<dbReference type="Proteomes" id="UP001500755">
    <property type="component" value="Unassembled WGS sequence"/>
</dbReference>
<accession>A0ABN2TD20</accession>
<evidence type="ECO:0000313" key="2">
    <source>
        <dbReference type="EMBL" id="GAA2005560.1"/>
    </source>
</evidence>
<protein>
    <submittedName>
        <fullName evidence="2">Uncharacterized protein</fullName>
    </submittedName>
</protein>
<sequence length="138" mass="15120">MSDRDQTNLAEQYHRDPEPEPAQRVQKTPNPAEDAEAMGTPDAIKESETRRAAKEKLAQVRGRGVDWVRPADLLSQSGGALSRRGIDLTAAGSRRLRAPIEKGARWVGERARHLPPLSAFGRRSGSDQGQVRSGVGMR</sequence>
<evidence type="ECO:0000256" key="1">
    <source>
        <dbReference type="SAM" id="MobiDB-lite"/>
    </source>
</evidence>
<dbReference type="EMBL" id="BAAANO010000013">
    <property type="protein sequence ID" value="GAA2005560.1"/>
    <property type="molecule type" value="Genomic_DNA"/>
</dbReference>
<dbReference type="RefSeq" id="WP_344308266.1">
    <property type="nucleotide sequence ID" value="NZ_BAAANO010000013.1"/>
</dbReference>
<evidence type="ECO:0000313" key="3">
    <source>
        <dbReference type="Proteomes" id="UP001500755"/>
    </source>
</evidence>
<organism evidence="2 3">
    <name type="scientific">Brevibacterium samyangense</name>
    <dbReference type="NCBI Taxonomy" id="366888"/>
    <lineage>
        <taxon>Bacteria</taxon>
        <taxon>Bacillati</taxon>
        <taxon>Actinomycetota</taxon>
        <taxon>Actinomycetes</taxon>
        <taxon>Micrococcales</taxon>
        <taxon>Brevibacteriaceae</taxon>
        <taxon>Brevibacterium</taxon>
    </lineage>
</organism>
<gene>
    <name evidence="2" type="ORF">GCM10009755_14080</name>
</gene>
<comment type="caution">
    <text evidence="2">The sequence shown here is derived from an EMBL/GenBank/DDBJ whole genome shotgun (WGS) entry which is preliminary data.</text>
</comment>
<name>A0ABN2TD20_9MICO</name>
<feature type="region of interest" description="Disordered" evidence="1">
    <location>
        <begin position="1"/>
        <end position="52"/>
    </location>
</feature>